<dbReference type="GO" id="GO:0003677">
    <property type="term" value="F:DNA binding"/>
    <property type="evidence" value="ECO:0007669"/>
    <property type="project" value="UniProtKB-KW"/>
</dbReference>
<dbReference type="GO" id="GO:0005737">
    <property type="term" value="C:cytoplasm"/>
    <property type="evidence" value="ECO:0007669"/>
    <property type="project" value="TreeGrafter"/>
</dbReference>
<evidence type="ECO:0000256" key="11">
    <source>
        <dbReference type="ARBA" id="ARBA00023163"/>
    </source>
</evidence>
<dbReference type="GO" id="GO:0008270">
    <property type="term" value="F:zinc ion binding"/>
    <property type="evidence" value="ECO:0007669"/>
    <property type="project" value="UniProtKB-UniRule"/>
</dbReference>
<dbReference type="CDD" id="cd03364">
    <property type="entry name" value="TOPRIM_DnaG_primases"/>
    <property type="match status" value="1"/>
</dbReference>
<evidence type="ECO:0000256" key="15">
    <source>
        <dbReference type="SAM" id="Coils"/>
    </source>
</evidence>
<dbReference type="NCBIfam" id="TIGR01391">
    <property type="entry name" value="dnaG"/>
    <property type="match status" value="1"/>
</dbReference>
<dbReference type="SUPFAM" id="SSF57783">
    <property type="entry name" value="Zinc beta-ribbon"/>
    <property type="match status" value="1"/>
</dbReference>
<dbReference type="STRING" id="1802440.A2569_02945"/>
<dbReference type="PANTHER" id="PTHR30313:SF2">
    <property type="entry name" value="DNA PRIMASE"/>
    <property type="match status" value="1"/>
</dbReference>
<feature type="coiled-coil region" evidence="15">
    <location>
        <begin position="516"/>
        <end position="578"/>
    </location>
</feature>
<comment type="domain">
    <text evidence="12">Contains an N-terminal zinc-binding domain, a central core domain that contains the primase activity, and a C-terminal DnaB-binding domain.</text>
</comment>
<feature type="zinc finger region" description="CHC2-type" evidence="12 14">
    <location>
        <begin position="35"/>
        <end position="59"/>
    </location>
</feature>
<evidence type="ECO:0000256" key="4">
    <source>
        <dbReference type="ARBA" id="ARBA00022695"/>
    </source>
</evidence>
<dbReference type="GO" id="GO:1990077">
    <property type="term" value="C:primosome complex"/>
    <property type="evidence" value="ECO:0007669"/>
    <property type="project" value="UniProtKB-KW"/>
</dbReference>
<reference evidence="17 18" key="1">
    <citation type="journal article" date="2016" name="Nat. Commun.">
        <title>Thousands of microbial genomes shed light on interconnected biogeochemical processes in an aquifer system.</title>
        <authorList>
            <person name="Anantharaman K."/>
            <person name="Brown C.T."/>
            <person name="Hug L.A."/>
            <person name="Sharon I."/>
            <person name="Castelle C.J."/>
            <person name="Probst A.J."/>
            <person name="Thomas B.C."/>
            <person name="Singh A."/>
            <person name="Wilkins M.J."/>
            <person name="Karaoz U."/>
            <person name="Brodie E.L."/>
            <person name="Williams K.H."/>
            <person name="Hubbard S.S."/>
            <person name="Banfield J.F."/>
        </authorList>
    </citation>
    <scope>NUCLEOTIDE SEQUENCE [LARGE SCALE GENOMIC DNA]</scope>
</reference>
<evidence type="ECO:0000256" key="1">
    <source>
        <dbReference type="ARBA" id="ARBA00022478"/>
    </source>
</evidence>
<evidence type="ECO:0000259" key="16">
    <source>
        <dbReference type="PROSITE" id="PS50880"/>
    </source>
</evidence>
<evidence type="ECO:0000256" key="6">
    <source>
        <dbReference type="ARBA" id="ARBA00022723"/>
    </source>
</evidence>
<keyword evidence="8 12" id="KW-0862">Zinc</keyword>
<dbReference type="InterPro" id="IPR006171">
    <property type="entry name" value="TOPRIM_dom"/>
</dbReference>
<dbReference type="GO" id="GO:0003899">
    <property type="term" value="F:DNA-directed RNA polymerase activity"/>
    <property type="evidence" value="ECO:0007669"/>
    <property type="project" value="UniProtKB-UniRule"/>
</dbReference>
<dbReference type="PROSITE" id="PS50880">
    <property type="entry name" value="TOPRIM"/>
    <property type="match status" value="1"/>
</dbReference>
<comment type="subunit">
    <text evidence="12">Monomer. Interacts with DnaB.</text>
</comment>
<dbReference type="AlphaFoldDB" id="A0A1G2QIB5"/>
<dbReference type="GO" id="GO:0000428">
    <property type="term" value="C:DNA-directed RNA polymerase complex"/>
    <property type="evidence" value="ECO:0007669"/>
    <property type="project" value="UniProtKB-KW"/>
</dbReference>
<comment type="caution">
    <text evidence="17">The sequence shown here is derived from an EMBL/GenBank/DDBJ whole genome shotgun (WGS) entry which is preliminary data.</text>
</comment>
<dbReference type="InterPro" id="IPR030846">
    <property type="entry name" value="DnaG_bac"/>
</dbReference>
<evidence type="ECO:0000256" key="5">
    <source>
        <dbReference type="ARBA" id="ARBA00022705"/>
    </source>
</evidence>
<dbReference type="Pfam" id="PF01807">
    <property type="entry name" value="Zn_ribbon_DnaG"/>
    <property type="match status" value="1"/>
</dbReference>
<dbReference type="Gene3D" id="3.40.1360.10">
    <property type="match status" value="1"/>
</dbReference>
<feature type="domain" description="Toprim" evidence="16">
    <location>
        <begin position="259"/>
        <end position="340"/>
    </location>
</feature>
<keyword evidence="1 12" id="KW-0240">DNA-directed RNA polymerase</keyword>
<evidence type="ECO:0000256" key="7">
    <source>
        <dbReference type="ARBA" id="ARBA00022771"/>
    </source>
</evidence>
<keyword evidence="6 12" id="KW-0479">Metal-binding</keyword>
<keyword evidence="10 12" id="KW-0238">DNA-binding</keyword>
<dbReference type="EC" id="2.7.7.101" evidence="12"/>
<protein>
    <recommendedName>
        <fullName evidence="12 13">DNA primase</fullName>
        <ecNumber evidence="12">2.7.7.101</ecNumber>
    </recommendedName>
</protein>
<evidence type="ECO:0000313" key="18">
    <source>
        <dbReference type="Proteomes" id="UP000177090"/>
    </source>
</evidence>
<dbReference type="InterPro" id="IPR034151">
    <property type="entry name" value="TOPRIM_DnaG_bac"/>
</dbReference>
<evidence type="ECO:0000256" key="13">
    <source>
        <dbReference type="PIRNR" id="PIRNR002811"/>
    </source>
</evidence>
<dbReference type="SMART" id="SM00400">
    <property type="entry name" value="ZnF_CHCC"/>
    <property type="match status" value="1"/>
</dbReference>
<keyword evidence="4 12" id="KW-0548">Nucleotidyltransferase</keyword>
<dbReference type="Gene3D" id="3.90.580.10">
    <property type="entry name" value="Zinc finger, CHC2-type domain"/>
    <property type="match status" value="1"/>
</dbReference>
<dbReference type="GO" id="GO:0006269">
    <property type="term" value="P:DNA replication, synthesis of primer"/>
    <property type="evidence" value="ECO:0007669"/>
    <property type="project" value="UniProtKB-UniRule"/>
</dbReference>
<gene>
    <name evidence="12" type="primary">dnaG</name>
    <name evidence="17" type="ORF">A2569_02945</name>
</gene>
<dbReference type="Proteomes" id="UP000177090">
    <property type="component" value="Unassembled WGS sequence"/>
</dbReference>
<evidence type="ECO:0000256" key="10">
    <source>
        <dbReference type="ARBA" id="ARBA00023125"/>
    </source>
</evidence>
<keyword evidence="9" id="KW-0460">Magnesium</keyword>
<evidence type="ECO:0000256" key="3">
    <source>
        <dbReference type="ARBA" id="ARBA00022679"/>
    </source>
</evidence>
<evidence type="ECO:0000256" key="8">
    <source>
        <dbReference type="ARBA" id="ARBA00022833"/>
    </source>
</evidence>
<dbReference type="HAMAP" id="MF_00974">
    <property type="entry name" value="DNA_primase_DnaG"/>
    <property type="match status" value="1"/>
</dbReference>
<evidence type="ECO:0000256" key="2">
    <source>
        <dbReference type="ARBA" id="ARBA00022515"/>
    </source>
</evidence>
<evidence type="ECO:0000313" key="17">
    <source>
        <dbReference type="EMBL" id="OHA60374.1"/>
    </source>
</evidence>
<keyword evidence="2 12" id="KW-0639">Primosome</keyword>
<dbReference type="InterPro" id="IPR050219">
    <property type="entry name" value="DnaG_primase"/>
</dbReference>
<evidence type="ECO:0000256" key="9">
    <source>
        <dbReference type="ARBA" id="ARBA00022842"/>
    </source>
</evidence>
<evidence type="ECO:0000256" key="12">
    <source>
        <dbReference type="HAMAP-Rule" id="MF_00974"/>
    </source>
</evidence>
<comment type="cofactor">
    <cofactor evidence="12 13 14">
        <name>Zn(2+)</name>
        <dbReference type="ChEBI" id="CHEBI:29105"/>
    </cofactor>
    <text evidence="12 13 14">Binds 1 zinc ion per monomer.</text>
</comment>
<evidence type="ECO:0000256" key="14">
    <source>
        <dbReference type="PIRSR" id="PIRSR002811-1"/>
    </source>
</evidence>
<dbReference type="PIRSF" id="PIRSF002811">
    <property type="entry name" value="DnaG"/>
    <property type="match status" value="1"/>
</dbReference>
<dbReference type="Pfam" id="PF13155">
    <property type="entry name" value="Toprim_2"/>
    <property type="match status" value="1"/>
</dbReference>
<keyword evidence="15" id="KW-0175">Coiled coil</keyword>
<dbReference type="InterPro" id="IPR002694">
    <property type="entry name" value="Znf_CHC2"/>
</dbReference>
<name>A0A1G2QIB5_9BACT</name>
<keyword evidence="11 12" id="KW-0804">Transcription</keyword>
<dbReference type="EMBL" id="MHTL01000014">
    <property type="protein sequence ID" value="OHA60374.1"/>
    <property type="molecule type" value="Genomic_DNA"/>
</dbReference>
<keyword evidence="3 12" id="KW-0808">Transferase</keyword>
<comment type="function">
    <text evidence="12 13">RNA polymerase that catalyzes the synthesis of short RNA molecules used as primers for DNA polymerase during DNA replication.</text>
</comment>
<dbReference type="SMART" id="SM00493">
    <property type="entry name" value="TOPRIM"/>
    <property type="match status" value="1"/>
</dbReference>
<dbReference type="PANTHER" id="PTHR30313">
    <property type="entry name" value="DNA PRIMASE"/>
    <property type="match status" value="1"/>
</dbReference>
<comment type="similarity">
    <text evidence="12 13">Belongs to the DnaG primase family.</text>
</comment>
<dbReference type="InterPro" id="IPR013264">
    <property type="entry name" value="DNAG_N"/>
</dbReference>
<accession>A0A1G2QIB5</accession>
<sequence>MQTPVEQIKERLSIVDVVGEYVKLERAGKAFRTRCPFHNEKTASFYVSPERGSWHCFGCHRGGDIFSFMQEIEGYDFRAALEALATRAGVTLTNVNPKEQSLKHELLRLLEEATLFYQRALLTTAEPKEYLKNRGIVAESVRRFRIGYAPREWRALFDHLKSKGFSPARIEDSGLAVRRGDSSVSLGAGHYDRFRGRIIFPIGNTEGSVIGFSGRILPGADTDTEKEAKYINTPQTALYDKSRALFGYREAKESIRHEDLAILVEGQMDVVLSHQAGVRNVVAVSGTALTTGHLGILWRLTEKLLMAFDADAAGIAAAERSIYTALEAGFDVSVATLPEGRDPADLVRELPSRWHDALQGALHVIDFYLTVLSRTVPDVRQRGRAVRERVLPLVSRLRSEIDKAHFIGKIAASLSIPEEPLWRELSRVNAPKGTGEIPLAGKISALVPDQPVKTAQSIAHDRLRGICYWQERSKRPLIEVAALTETLAEFEEGASVVSDARKEELIFEAEQMYGSVEKLDVEIKSLLQSLSEYRLRESFSRAMEDLKRAEVAGDTVAVQTALKECQRITQQLNNLQRHG</sequence>
<organism evidence="17 18">
    <name type="scientific">Candidatus Vogelbacteria bacterium RIFOXYD1_FULL_51_18</name>
    <dbReference type="NCBI Taxonomy" id="1802440"/>
    <lineage>
        <taxon>Bacteria</taxon>
        <taxon>Candidatus Vogeliibacteriota</taxon>
    </lineage>
</organism>
<proteinExistence type="inferred from homology"/>
<dbReference type="InterPro" id="IPR036977">
    <property type="entry name" value="DNA_primase_Znf_CHC2"/>
</dbReference>
<keyword evidence="7 12" id="KW-0863">Zinc-finger</keyword>
<dbReference type="FunFam" id="3.90.580.10:FF:000001">
    <property type="entry name" value="DNA primase"/>
    <property type="match status" value="1"/>
</dbReference>
<keyword evidence="5 12" id="KW-0235">DNA replication</keyword>
<dbReference type="SUPFAM" id="SSF56731">
    <property type="entry name" value="DNA primase core"/>
    <property type="match status" value="1"/>
</dbReference>
<dbReference type="InterPro" id="IPR006295">
    <property type="entry name" value="DNA_primase_DnaG"/>
</dbReference>
<dbReference type="Gene3D" id="3.90.980.10">
    <property type="entry name" value="DNA primase, catalytic core, N-terminal domain"/>
    <property type="match status" value="1"/>
</dbReference>
<comment type="catalytic activity">
    <reaction evidence="12">
        <text>ssDNA + n NTP = ssDNA/pppN(pN)n-1 hybrid + (n-1) diphosphate.</text>
        <dbReference type="EC" id="2.7.7.101"/>
    </reaction>
</comment>
<dbReference type="InterPro" id="IPR037068">
    <property type="entry name" value="DNA_primase_core_N_sf"/>
</dbReference>
<dbReference type="Pfam" id="PF08275">
    <property type="entry name" value="DNAG_N"/>
    <property type="match status" value="1"/>
</dbReference>